<accession>A0AAE3YQS4</accession>
<dbReference type="GO" id="GO:0005737">
    <property type="term" value="C:cytoplasm"/>
    <property type="evidence" value="ECO:0007669"/>
    <property type="project" value="TreeGrafter"/>
</dbReference>
<keyword evidence="1" id="KW-0547">Nucleotide-binding</keyword>
<dbReference type="RefSeq" id="WP_310369161.1">
    <property type="nucleotide sequence ID" value="NZ_JAVDYB010000001.1"/>
</dbReference>
<dbReference type="CDD" id="cd06170">
    <property type="entry name" value="LuxR_C_like"/>
    <property type="match status" value="1"/>
</dbReference>
<feature type="region of interest" description="Disordered" evidence="3">
    <location>
        <begin position="696"/>
        <end position="719"/>
    </location>
</feature>
<feature type="domain" description="HTH luxR-type" evidence="4">
    <location>
        <begin position="713"/>
        <end position="775"/>
    </location>
</feature>
<keyword evidence="6" id="KW-1185">Reference proteome</keyword>
<dbReference type="AlphaFoldDB" id="A0AAE3YQS4"/>
<evidence type="ECO:0000256" key="1">
    <source>
        <dbReference type="ARBA" id="ARBA00022741"/>
    </source>
</evidence>
<dbReference type="GO" id="GO:0003677">
    <property type="term" value="F:DNA binding"/>
    <property type="evidence" value="ECO:0007669"/>
    <property type="project" value="UniProtKB-KW"/>
</dbReference>
<dbReference type="InterPro" id="IPR036388">
    <property type="entry name" value="WH-like_DNA-bd_sf"/>
</dbReference>
<keyword evidence="5" id="KW-0238">DNA-binding</keyword>
<proteinExistence type="predicted"/>
<dbReference type="Pfam" id="PF00196">
    <property type="entry name" value="GerE"/>
    <property type="match status" value="1"/>
</dbReference>
<dbReference type="PRINTS" id="PR00038">
    <property type="entry name" value="HTHLUXR"/>
</dbReference>
<dbReference type="InterPro" id="IPR027417">
    <property type="entry name" value="P-loop_NTPase"/>
</dbReference>
<gene>
    <name evidence="5" type="ORF">J2S41_003733</name>
</gene>
<evidence type="ECO:0000313" key="5">
    <source>
        <dbReference type="EMBL" id="MDR7276955.1"/>
    </source>
</evidence>
<protein>
    <submittedName>
        <fullName evidence="5">DNA-binding CsgD family transcriptional regulator</fullName>
    </submittedName>
</protein>
<organism evidence="5 6">
    <name type="scientific">Catenuloplanes atrovinosus</name>
    <dbReference type="NCBI Taxonomy" id="137266"/>
    <lineage>
        <taxon>Bacteria</taxon>
        <taxon>Bacillati</taxon>
        <taxon>Actinomycetota</taxon>
        <taxon>Actinomycetes</taxon>
        <taxon>Micromonosporales</taxon>
        <taxon>Micromonosporaceae</taxon>
        <taxon>Catenuloplanes</taxon>
    </lineage>
</organism>
<dbReference type="PANTHER" id="PTHR16305">
    <property type="entry name" value="TESTICULAR SOLUBLE ADENYLYL CYCLASE"/>
    <property type="match status" value="1"/>
</dbReference>
<feature type="compositionally biased region" description="Basic and acidic residues" evidence="3">
    <location>
        <begin position="704"/>
        <end position="713"/>
    </location>
</feature>
<dbReference type="Proteomes" id="UP001183643">
    <property type="component" value="Unassembled WGS sequence"/>
</dbReference>
<dbReference type="Gene3D" id="3.40.50.300">
    <property type="entry name" value="P-loop containing nucleotide triphosphate hydrolases"/>
    <property type="match status" value="1"/>
</dbReference>
<evidence type="ECO:0000256" key="3">
    <source>
        <dbReference type="SAM" id="MobiDB-lite"/>
    </source>
</evidence>
<dbReference type="SUPFAM" id="SSF46894">
    <property type="entry name" value="C-terminal effector domain of the bipartite response regulators"/>
    <property type="match status" value="1"/>
</dbReference>
<dbReference type="SMART" id="SM00421">
    <property type="entry name" value="HTH_LUXR"/>
    <property type="match status" value="1"/>
</dbReference>
<dbReference type="GO" id="GO:0005524">
    <property type="term" value="F:ATP binding"/>
    <property type="evidence" value="ECO:0007669"/>
    <property type="project" value="UniProtKB-KW"/>
</dbReference>
<dbReference type="PANTHER" id="PTHR16305:SF35">
    <property type="entry name" value="TRANSCRIPTIONAL ACTIVATOR DOMAIN"/>
    <property type="match status" value="1"/>
</dbReference>
<dbReference type="Pfam" id="PF13191">
    <property type="entry name" value="AAA_16"/>
    <property type="match status" value="1"/>
</dbReference>
<evidence type="ECO:0000313" key="6">
    <source>
        <dbReference type="Proteomes" id="UP001183643"/>
    </source>
</evidence>
<evidence type="ECO:0000256" key="2">
    <source>
        <dbReference type="ARBA" id="ARBA00022840"/>
    </source>
</evidence>
<dbReference type="InterPro" id="IPR016032">
    <property type="entry name" value="Sig_transdc_resp-reg_C-effctor"/>
</dbReference>
<dbReference type="GO" id="GO:0004016">
    <property type="term" value="F:adenylate cyclase activity"/>
    <property type="evidence" value="ECO:0007669"/>
    <property type="project" value="TreeGrafter"/>
</dbReference>
<dbReference type="SUPFAM" id="SSF52540">
    <property type="entry name" value="P-loop containing nucleoside triphosphate hydrolases"/>
    <property type="match status" value="1"/>
</dbReference>
<name>A0AAE3YQS4_9ACTN</name>
<keyword evidence="2" id="KW-0067">ATP-binding</keyword>
<dbReference type="GO" id="GO:0006355">
    <property type="term" value="P:regulation of DNA-templated transcription"/>
    <property type="evidence" value="ECO:0007669"/>
    <property type="project" value="InterPro"/>
</dbReference>
<dbReference type="InterPro" id="IPR000792">
    <property type="entry name" value="Tscrpt_reg_LuxR_C"/>
</dbReference>
<reference evidence="5" key="1">
    <citation type="submission" date="2023-07" db="EMBL/GenBank/DDBJ databases">
        <title>Sequencing the genomes of 1000 actinobacteria strains.</title>
        <authorList>
            <person name="Klenk H.-P."/>
        </authorList>
    </citation>
    <scope>NUCLEOTIDE SEQUENCE</scope>
    <source>
        <strain evidence="5">DSM 44707</strain>
    </source>
</reference>
<dbReference type="PROSITE" id="PS50043">
    <property type="entry name" value="HTH_LUXR_2"/>
    <property type="match status" value="1"/>
</dbReference>
<evidence type="ECO:0000259" key="4">
    <source>
        <dbReference type="PROSITE" id="PS50043"/>
    </source>
</evidence>
<sequence length="775" mass="81835">MLLFDDVYAAATRGKGAVLLISGPVGAGKTALAQEMTAHARRLGGLCFMVTASAGERGRPFGVLDRLVESMRAAGMPGPFPDAAWFGGCDEHRAMDEIGAAIHRFIGGRPVVIGIDDVHFADEQSLRFLGYVVRRIEHSELVIVLNECTSYERDTAGLRAEMLHLPYCHRIQLAPLTPAEVAEQVIERLGGAADAESIRFCIEVSGGNPLLVHALLDDRTALPGPASGEPGVNFRQAVLRILHRSSPATAEVARLMAVLGEYATPALVAELGGADVVLVRECMRDLYEIGLAGAESADGAEGFRHGHTRSAVLASIPLGSLATLHGRAAELLHASGAPASAVAEHLVTAQDGGKGTWRVDILGEAAREAMTAGDVDSAVNSLRYAVGASSGQEQRAQAAVLAADAQWHADPSRAARWLHGLARDARGGLLTPSGVLIVVGHLLWWGEFGEADELMRLAGMPDEGSSLAQLWQLYRRAGLGVERSAETGPPVEPSLAGSGPMAAVTYLTSAATSAYDDLATEQADQMLDGIRAGTSLTPALYALVMLVRTGRPDEVATWCNALLKEDWVARVPMRRALIGMIKAVAALRAGDGGTALGEIREVLDLVPPPAWGIVAGLPLSVAVRAATDLVDPEAARTYLAVPVPAAMFDTPFVLPYLHALGLYHEAMGHPQSALTHFRSAAELMARWGADAAEVASTTAGHAAEPARAERPAEAADGGKLTDAEQRVAALAAAGNTNRQIAGHLRITVSTVEQHLTKIYRKLNVHSRSGLRHHRR</sequence>
<dbReference type="Gene3D" id="1.10.10.10">
    <property type="entry name" value="Winged helix-like DNA-binding domain superfamily/Winged helix DNA-binding domain"/>
    <property type="match status" value="1"/>
</dbReference>
<dbReference type="InterPro" id="IPR041664">
    <property type="entry name" value="AAA_16"/>
</dbReference>
<dbReference type="EMBL" id="JAVDYB010000001">
    <property type="protein sequence ID" value="MDR7276955.1"/>
    <property type="molecule type" value="Genomic_DNA"/>
</dbReference>
<comment type="caution">
    <text evidence="5">The sequence shown here is derived from an EMBL/GenBank/DDBJ whole genome shotgun (WGS) entry which is preliminary data.</text>
</comment>